<dbReference type="InterPro" id="IPR039370">
    <property type="entry name" value="BTF3"/>
</dbReference>
<dbReference type="EMBL" id="CAJZBQ010000050">
    <property type="protein sequence ID" value="CAG9329903.1"/>
    <property type="molecule type" value="Genomic_DNA"/>
</dbReference>
<reference evidence="5" key="1">
    <citation type="submission" date="2021-09" db="EMBL/GenBank/DDBJ databases">
        <authorList>
            <consortium name="AG Swart"/>
            <person name="Singh M."/>
            <person name="Singh A."/>
            <person name="Seah K."/>
            <person name="Emmerich C."/>
        </authorList>
    </citation>
    <scope>NUCLEOTIDE SEQUENCE</scope>
    <source>
        <strain evidence="5">ATCC30299</strain>
    </source>
</reference>
<dbReference type="Pfam" id="PF01849">
    <property type="entry name" value="NAC"/>
    <property type="match status" value="1"/>
</dbReference>
<feature type="region of interest" description="Disordered" evidence="3">
    <location>
        <begin position="133"/>
        <end position="152"/>
    </location>
</feature>
<evidence type="ECO:0000259" key="4">
    <source>
        <dbReference type="PROSITE" id="PS51151"/>
    </source>
</evidence>
<dbReference type="CDD" id="cd22055">
    <property type="entry name" value="NAC_BTF3"/>
    <property type="match status" value="1"/>
</dbReference>
<evidence type="ECO:0000256" key="2">
    <source>
        <dbReference type="RuleBase" id="RU361272"/>
    </source>
</evidence>
<dbReference type="AlphaFoldDB" id="A0AAU9JZ88"/>
<keyword evidence="2" id="KW-0804">Transcription</keyword>
<accession>A0AAU9JZ88</accession>
<comment type="similarity">
    <text evidence="1 2">Belongs to the NAC-beta family.</text>
</comment>
<evidence type="ECO:0000256" key="3">
    <source>
        <dbReference type="SAM" id="MobiDB-lite"/>
    </source>
</evidence>
<dbReference type="InterPro" id="IPR038187">
    <property type="entry name" value="NAC_A/B_dom_sf"/>
</dbReference>
<dbReference type="InterPro" id="IPR002715">
    <property type="entry name" value="Nas_poly-pep-assoc_cplx_dom"/>
</dbReference>
<comment type="subunit">
    <text evidence="2">Part of the nascent polypeptide-associated complex (NAC).</text>
</comment>
<dbReference type="PANTHER" id="PTHR10351">
    <property type="entry name" value="TRANSCRIPTION FACTOR BTF3 FAMILY MEMBER"/>
    <property type="match status" value="1"/>
</dbReference>
<keyword evidence="6" id="KW-1185">Reference proteome</keyword>
<gene>
    <name evidence="5" type="ORF">BSTOLATCC_MIC50019</name>
</gene>
<dbReference type="Proteomes" id="UP001162131">
    <property type="component" value="Unassembled WGS sequence"/>
</dbReference>
<dbReference type="PROSITE" id="PS51151">
    <property type="entry name" value="NAC_AB"/>
    <property type="match status" value="1"/>
</dbReference>
<evidence type="ECO:0000313" key="5">
    <source>
        <dbReference type="EMBL" id="CAG9329903.1"/>
    </source>
</evidence>
<dbReference type="SMART" id="SM01407">
    <property type="entry name" value="NAC"/>
    <property type="match status" value="1"/>
</dbReference>
<sequence length="152" mass="17013">MEDPEVIQARAKLAAKFGDKARLGGKGSMKRKQKIVHKSSSVDDKKLKSSLKKLGVQPLPAIEEVNFFKDDSTVQHFENPEVQANVKDNFFLISGKNEVKAIKDLMPGIITQLGPKNMDFLKEFVQAAKKDDKEEVPELVGDKNFEDIANQE</sequence>
<feature type="domain" description="NAC-A/B" evidence="4">
    <location>
        <begin position="41"/>
        <end position="106"/>
    </location>
</feature>
<comment type="caution">
    <text evidence="5">The sequence shown here is derived from an EMBL/GenBank/DDBJ whole genome shotgun (WGS) entry which is preliminary data.</text>
</comment>
<evidence type="ECO:0000256" key="1">
    <source>
        <dbReference type="ARBA" id="ARBA00005296"/>
    </source>
</evidence>
<organism evidence="5 6">
    <name type="scientific">Blepharisma stoltei</name>
    <dbReference type="NCBI Taxonomy" id="1481888"/>
    <lineage>
        <taxon>Eukaryota</taxon>
        <taxon>Sar</taxon>
        <taxon>Alveolata</taxon>
        <taxon>Ciliophora</taxon>
        <taxon>Postciliodesmatophora</taxon>
        <taxon>Heterotrichea</taxon>
        <taxon>Heterotrichida</taxon>
        <taxon>Blepharismidae</taxon>
        <taxon>Blepharisma</taxon>
    </lineage>
</organism>
<protein>
    <recommendedName>
        <fullName evidence="2">Nascent polypeptide-associated complex subunit beta</fullName>
    </recommendedName>
</protein>
<keyword evidence="2" id="KW-0805">Transcription regulation</keyword>
<name>A0AAU9JZ88_9CILI</name>
<dbReference type="Gene3D" id="2.20.70.30">
    <property type="entry name" value="Nascent polypeptide-associated complex domain"/>
    <property type="match status" value="1"/>
</dbReference>
<dbReference type="FunFam" id="2.20.70.30:FF:000001">
    <property type="entry name" value="Transcription factor BTF3 homolog"/>
    <property type="match status" value="1"/>
</dbReference>
<evidence type="ECO:0000313" key="6">
    <source>
        <dbReference type="Proteomes" id="UP001162131"/>
    </source>
</evidence>
<proteinExistence type="inferred from homology"/>